<accession>A0ABQ6MJC8</accession>
<dbReference type="Pfam" id="PF05721">
    <property type="entry name" value="PhyH"/>
    <property type="match status" value="1"/>
</dbReference>
<evidence type="ECO:0008006" key="3">
    <source>
        <dbReference type="Google" id="ProtNLM"/>
    </source>
</evidence>
<dbReference type="InterPro" id="IPR008775">
    <property type="entry name" value="Phytyl_CoA_dOase-like"/>
</dbReference>
<keyword evidence="2" id="KW-1185">Reference proteome</keyword>
<organism evidence="1 2">
    <name type="scientific">Tetraparma gracilis</name>
    <dbReference type="NCBI Taxonomy" id="2962635"/>
    <lineage>
        <taxon>Eukaryota</taxon>
        <taxon>Sar</taxon>
        <taxon>Stramenopiles</taxon>
        <taxon>Ochrophyta</taxon>
        <taxon>Bolidophyceae</taxon>
        <taxon>Parmales</taxon>
        <taxon>Triparmaceae</taxon>
        <taxon>Tetraparma</taxon>
    </lineage>
</organism>
<proteinExistence type="predicted"/>
<dbReference type="EMBL" id="BRYB01000313">
    <property type="protein sequence ID" value="GMI27551.1"/>
    <property type="molecule type" value="Genomic_DNA"/>
</dbReference>
<evidence type="ECO:0000313" key="2">
    <source>
        <dbReference type="Proteomes" id="UP001165060"/>
    </source>
</evidence>
<dbReference type="SUPFAM" id="SSF51197">
    <property type="entry name" value="Clavaminate synthase-like"/>
    <property type="match status" value="1"/>
</dbReference>
<name>A0ABQ6MJC8_9STRA</name>
<dbReference type="Gene3D" id="2.60.120.620">
    <property type="entry name" value="q2cbj1_9rhob like domain"/>
    <property type="match status" value="1"/>
</dbReference>
<reference evidence="1 2" key="1">
    <citation type="journal article" date="2023" name="Commun. Biol.">
        <title>Genome analysis of Parmales, the sister group of diatoms, reveals the evolutionary specialization of diatoms from phago-mixotrophs to photoautotrophs.</title>
        <authorList>
            <person name="Ban H."/>
            <person name="Sato S."/>
            <person name="Yoshikawa S."/>
            <person name="Yamada K."/>
            <person name="Nakamura Y."/>
            <person name="Ichinomiya M."/>
            <person name="Sato N."/>
            <person name="Blanc-Mathieu R."/>
            <person name="Endo H."/>
            <person name="Kuwata A."/>
            <person name="Ogata H."/>
        </authorList>
    </citation>
    <scope>NUCLEOTIDE SEQUENCE [LARGE SCALE GENOMIC DNA]</scope>
</reference>
<comment type="caution">
    <text evidence="1">The sequence shown here is derived from an EMBL/GenBank/DDBJ whole genome shotgun (WGS) entry which is preliminary data.</text>
</comment>
<evidence type="ECO:0000313" key="1">
    <source>
        <dbReference type="EMBL" id="GMI27551.1"/>
    </source>
</evidence>
<protein>
    <recommendedName>
        <fullName evidence="3">Phytanoyl-CoA dioxygenase</fullName>
    </recommendedName>
</protein>
<dbReference type="Proteomes" id="UP001165060">
    <property type="component" value="Unassembled WGS sequence"/>
</dbReference>
<gene>
    <name evidence="1" type="ORF">TeGR_g13136</name>
</gene>
<dbReference type="PANTHER" id="PTHR31630:SF6">
    <property type="entry name" value="PHYTANOYL-COA DIOXYGENASE-RELATED"/>
    <property type="match status" value="1"/>
</dbReference>
<sequence length="264" mass="27775">MSASLSSLLASASKERGPPETWQLPSHGLVSSSLAQSKGAWDVRSSPPIKEAFGKIWSSTNLIVSMDCIILWRSWADDAALKPETEGMHLDQNPFSKPDLACVQGMVPLLAVTPEIGGLQVVPGSHEGPRKDAFKAAHPRMEGGGDWCPASEEYARAVEGDATLLCCEAGDLILWDSRTVHGGKVGSGGAGGTGGLARAAVTVSMVPREWASEEVLKERREGFRVGATFNHSPHEAGSSTGTVKSALSSAYVPVELSADQISLL</sequence>
<dbReference type="PANTHER" id="PTHR31630">
    <property type="entry name" value="PHYTANOYL-COA DIOXYGENASE-RELATED-RELATED"/>
    <property type="match status" value="1"/>
</dbReference>